<feature type="domain" description="DUF1400" evidence="4">
    <location>
        <begin position="35"/>
        <end position="157"/>
    </location>
</feature>
<dbReference type="Gene3D" id="3.40.50.1820">
    <property type="entry name" value="alpha/beta hydrolase"/>
    <property type="match status" value="1"/>
</dbReference>
<evidence type="ECO:0000256" key="2">
    <source>
        <dbReference type="ARBA" id="ARBA00022963"/>
    </source>
</evidence>
<keyword evidence="2" id="KW-0442">Lipid degradation</keyword>
<evidence type="ECO:0000256" key="3">
    <source>
        <dbReference type="ARBA" id="ARBA00023098"/>
    </source>
</evidence>
<dbReference type="GO" id="GO:0016042">
    <property type="term" value="P:lipid catabolic process"/>
    <property type="evidence" value="ECO:0007669"/>
    <property type="project" value="UniProtKB-KW"/>
</dbReference>
<dbReference type="SUPFAM" id="SSF53474">
    <property type="entry name" value="alpha/beta-Hydrolases"/>
    <property type="match status" value="1"/>
</dbReference>
<protein>
    <recommendedName>
        <fullName evidence="4">DUF1400 domain-containing protein</fullName>
    </recommendedName>
</protein>
<gene>
    <name evidence="5" type="ordered locus">Cyan7822_3314</name>
</gene>
<evidence type="ECO:0000313" key="5">
    <source>
        <dbReference type="EMBL" id="ADN15264.1"/>
    </source>
</evidence>
<keyword evidence="6" id="KW-1185">Reference proteome</keyword>
<sequence length="606" mass="67259">MTVAWKTFTSRLTLLGSLCTILWTLGTLFAPSARAAERLILEIGPLQQTITIEDLEKFAHTAEVPPKLKPYSFLLTPELKEMLVRRLHVDPLLAEQFLDQLFHSSDGEKLLEQIQSAIPETTLAQIQQSLQEATKQPDDLNILSFLRVYPSDTVKIDLKASATIAAQLAAANLQSKILSPILASELAVKTDTKLPLSFNPTNPGPETVYKETFIFRDKARKRTIPADVYYSFNTQGPLVVMSHGFAADRRFLKYLAYHLASYGLTVVSVEHPGSNIHSLVQFPEGMKLNQILPASEFIERPKDISFVLDELEKINQENSYFHDKFNTKQVSLIGHSFGGYTVLALAGAKLDPKQLRSFCQSLTPLGRSPADWLQCSGAELPYSQVSFFDPRVAQVIAFNPIAGHLFGESLSEVKVPTLILASSEDGITPNLAHQLEPFKQLQGEKYLMVAVGATHMSVTDISYITSTMGQSTLVREIMDESANPVREAAKGVSLAFIKQLTDQRSEYKSFLTPVYLQSLSSDLISLRLTTQLPTSLNLTLDVLSLSNQKLTVDDESEFNLDPFGKIRVCLANLGSLFSPPQYQTGQLEQIFDGLLKTYDRHSGKLS</sequence>
<organism evidence="5 6">
    <name type="scientific">Gloeothece verrucosa (strain PCC 7822)</name>
    <name type="common">Cyanothece sp. (strain PCC 7822)</name>
    <dbReference type="NCBI Taxonomy" id="497965"/>
    <lineage>
        <taxon>Bacteria</taxon>
        <taxon>Bacillati</taxon>
        <taxon>Cyanobacteriota</taxon>
        <taxon>Cyanophyceae</taxon>
        <taxon>Oscillatoriophycideae</taxon>
        <taxon>Chroococcales</taxon>
        <taxon>Aphanothecaceae</taxon>
        <taxon>Gloeothece</taxon>
        <taxon>Gloeothece verrucosa</taxon>
    </lineage>
</organism>
<dbReference type="HOGENOM" id="CLU_029435_0_0_3"/>
<dbReference type="OrthoDB" id="422423at2"/>
<dbReference type="PANTHER" id="PTHR10272:SF13">
    <property type="entry name" value="POLY(ETHYLENE TEREPHTHALATE) HYDROLASE"/>
    <property type="match status" value="1"/>
</dbReference>
<dbReference type="InterPro" id="IPR029058">
    <property type="entry name" value="AB_hydrolase_fold"/>
</dbReference>
<dbReference type="ESTHER" id="cyap2-e0ucs0">
    <property type="family name" value="Duf_1400"/>
</dbReference>
<name>E0UCS0_GLOV7</name>
<dbReference type="InterPro" id="IPR010802">
    <property type="entry name" value="DUF1400"/>
</dbReference>
<proteinExistence type="predicted"/>
<dbReference type="KEGG" id="cyj:Cyan7822_3314"/>
<dbReference type="Proteomes" id="UP000008206">
    <property type="component" value="Chromosome"/>
</dbReference>
<evidence type="ECO:0000313" key="6">
    <source>
        <dbReference type="Proteomes" id="UP000008206"/>
    </source>
</evidence>
<dbReference type="PANTHER" id="PTHR10272">
    <property type="entry name" value="PLATELET-ACTIVATING FACTOR ACETYLHYDROLASE"/>
    <property type="match status" value="1"/>
</dbReference>
<keyword evidence="1" id="KW-0378">Hydrolase</keyword>
<dbReference type="AlphaFoldDB" id="E0UCS0"/>
<dbReference type="STRING" id="497965.Cyan7822_3314"/>
<reference evidence="6" key="1">
    <citation type="journal article" date="2011" name="MBio">
        <title>Novel metabolic attributes of the genus Cyanothece, comprising a group of unicellular nitrogen-fixing Cyanobacteria.</title>
        <authorList>
            <person name="Bandyopadhyay A."/>
            <person name="Elvitigala T."/>
            <person name="Welsh E."/>
            <person name="Stockel J."/>
            <person name="Liberton M."/>
            <person name="Min H."/>
            <person name="Sherman L.A."/>
            <person name="Pakrasi H.B."/>
        </authorList>
    </citation>
    <scope>NUCLEOTIDE SEQUENCE [LARGE SCALE GENOMIC DNA]</scope>
    <source>
        <strain evidence="6">PCC 7822</strain>
    </source>
</reference>
<evidence type="ECO:0000259" key="4">
    <source>
        <dbReference type="Pfam" id="PF07176"/>
    </source>
</evidence>
<dbReference type="eggNOG" id="COG4188">
    <property type="taxonomic scope" value="Bacteria"/>
</dbReference>
<accession>E0UCS0</accession>
<dbReference type="EMBL" id="CP002198">
    <property type="protein sequence ID" value="ADN15264.1"/>
    <property type="molecule type" value="Genomic_DNA"/>
</dbReference>
<dbReference type="RefSeq" id="WP_013323333.1">
    <property type="nucleotide sequence ID" value="NC_014501.1"/>
</dbReference>
<keyword evidence="3" id="KW-0443">Lipid metabolism</keyword>
<dbReference type="GO" id="GO:0003847">
    <property type="term" value="F:1-alkyl-2-acetylglycerophosphocholine esterase activity"/>
    <property type="evidence" value="ECO:0007669"/>
    <property type="project" value="TreeGrafter"/>
</dbReference>
<dbReference type="Pfam" id="PF03403">
    <property type="entry name" value="PAF-AH_p_II"/>
    <property type="match status" value="2"/>
</dbReference>
<evidence type="ECO:0000256" key="1">
    <source>
        <dbReference type="ARBA" id="ARBA00022801"/>
    </source>
</evidence>
<dbReference type="Pfam" id="PF07176">
    <property type="entry name" value="DUF1400"/>
    <property type="match status" value="1"/>
</dbReference>